<name>A0A194YNM4_SORBI</name>
<keyword evidence="3" id="KW-1185">Reference proteome</keyword>
<dbReference type="OMA" id="FLSPAMC"/>
<keyword evidence="1" id="KW-0732">Signal</keyword>
<sequence length="115" mass="12510">MDDKVMVVLLAVFLASCFLSPAMCQGDVAERSTGGDHGRLPPDSQEITEGSKFRFRLCLKTFCGAHFKTCYCCLVLPSAPCYYTQQPCWDICPGAAQPLQRLAAAPKALSPADFN</sequence>
<dbReference type="Gramene" id="KXG29791">
    <property type="protein sequence ID" value="KXG29791"/>
    <property type="gene ID" value="SORBI_3004G090500"/>
</dbReference>
<evidence type="ECO:0000256" key="1">
    <source>
        <dbReference type="SAM" id="SignalP"/>
    </source>
</evidence>
<evidence type="ECO:0000313" key="3">
    <source>
        <dbReference type="Proteomes" id="UP000000768"/>
    </source>
</evidence>
<evidence type="ECO:0000313" key="2">
    <source>
        <dbReference type="EMBL" id="KXG29791.1"/>
    </source>
</evidence>
<proteinExistence type="predicted"/>
<accession>A0A194YNM4</accession>
<feature type="signal peptide" evidence="1">
    <location>
        <begin position="1"/>
        <end position="24"/>
    </location>
</feature>
<protein>
    <recommendedName>
        <fullName evidence="4">Embryo surrounding factor 1 brassicaceae domain-containing protein</fullName>
    </recommendedName>
</protein>
<evidence type="ECO:0008006" key="4">
    <source>
        <dbReference type="Google" id="ProtNLM"/>
    </source>
</evidence>
<feature type="chain" id="PRO_5008268901" description="Embryo surrounding factor 1 brassicaceae domain-containing protein" evidence="1">
    <location>
        <begin position="25"/>
        <end position="115"/>
    </location>
</feature>
<dbReference type="Proteomes" id="UP000000768">
    <property type="component" value="Chromosome 4"/>
</dbReference>
<dbReference type="InParanoid" id="A0A194YNM4"/>
<dbReference type="AlphaFoldDB" id="A0A194YNM4"/>
<dbReference type="PROSITE" id="PS51257">
    <property type="entry name" value="PROKAR_LIPOPROTEIN"/>
    <property type="match status" value="1"/>
</dbReference>
<organism evidence="2 3">
    <name type="scientific">Sorghum bicolor</name>
    <name type="common">Sorghum</name>
    <name type="synonym">Sorghum vulgare</name>
    <dbReference type="NCBI Taxonomy" id="4558"/>
    <lineage>
        <taxon>Eukaryota</taxon>
        <taxon>Viridiplantae</taxon>
        <taxon>Streptophyta</taxon>
        <taxon>Embryophyta</taxon>
        <taxon>Tracheophyta</taxon>
        <taxon>Spermatophyta</taxon>
        <taxon>Magnoliopsida</taxon>
        <taxon>Liliopsida</taxon>
        <taxon>Poales</taxon>
        <taxon>Poaceae</taxon>
        <taxon>PACMAD clade</taxon>
        <taxon>Panicoideae</taxon>
        <taxon>Andropogonodae</taxon>
        <taxon>Andropogoneae</taxon>
        <taxon>Sorghinae</taxon>
        <taxon>Sorghum</taxon>
    </lineage>
</organism>
<gene>
    <name evidence="2" type="ORF">SORBI_3004G090500</name>
</gene>
<reference evidence="3" key="2">
    <citation type="journal article" date="2018" name="Plant J.">
        <title>The Sorghum bicolor reference genome: improved assembly, gene annotations, a transcriptome atlas, and signatures of genome organization.</title>
        <authorList>
            <person name="McCormick R.F."/>
            <person name="Truong S.K."/>
            <person name="Sreedasyam A."/>
            <person name="Jenkins J."/>
            <person name="Shu S."/>
            <person name="Sims D."/>
            <person name="Kennedy M."/>
            <person name="Amirebrahimi M."/>
            <person name="Weers B.D."/>
            <person name="McKinley B."/>
            <person name="Mattison A."/>
            <person name="Morishige D.T."/>
            <person name="Grimwood J."/>
            <person name="Schmutz J."/>
            <person name="Mullet J.E."/>
        </authorList>
    </citation>
    <scope>NUCLEOTIDE SEQUENCE [LARGE SCALE GENOMIC DNA]</scope>
    <source>
        <strain evidence="3">cv. BTx623</strain>
    </source>
</reference>
<dbReference type="EMBL" id="CM000763">
    <property type="protein sequence ID" value="KXG29791.1"/>
    <property type="molecule type" value="Genomic_DNA"/>
</dbReference>
<reference evidence="2 3" key="1">
    <citation type="journal article" date="2009" name="Nature">
        <title>The Sorghum bicolor genome and the diversification of grasses.</title>
        <authorList>
            <person name="Paterson A.H."/>
            <person name="Bowers J.E."/>
            <person name="Bruggmann R."/>
            <person name="Dubchak I."/>
            <person name="Grimwood J."/>
            <person name="Gundlach H."/>
            <person name="Haberer G."/>
            <person name="Hellsten U."/>
            <person name="Mitros T."/>
            <person name="Poliakov A."/>
            <person name="Schmutz J."/>
            <person name="Spannagl M."/>
            <person name="Tang H."/>
            <person name="Wang X."/>
            <person name="Wicker T."/>
            <person name="Bharti A.K."/>
            <person name="Chapman J."/>
            <person name="Feltus F.A."/>
            <person name="Gowik U."/>
            <person name="Grigoriev I.V."/>
            <person name="Lyons E."/>
            <person name="Maher C.A."/>
            <person name="Martis M."/>
            <person name="Narechania A."/>
            <person name="Otillar R.P."/>
            <person name="Penning B.W."/>
            <person name="Salamov A.A."/>
            <person name="Wang Y."/>
            <person name="Zhang L."/>
            <person name="Carpita N.C."/>
            <person name="Freeling M."/>
            <person name="Gingle A.R."/>
            <person name="Hash C.T."/>
            <person name="Keller B."/>
            <person name="Klein P."/>
            <person name="Kresovich S."/>
            <person name="McCann M.C."/>
            <person name="Ming R."/>
            <person name="Peterson D.G."/>
            <person name="Mehboob-ur-Rahman"/>
            <person name="Ware D."/>
            <person name="Westhoff P."/>
            <person name="Mayer K.F."/>
            <person name="Messing J."/>
            <person name="Rokhsar D.S."/>
        </authorList>
    </citation>
    <scope>NUCLEOTIDE SEQUENCE [LARGE SCALE GENOMIC DNA]</scope>
    <source>
        <strain evidence="3">cv. BTx623</strain>
    </source>
</reference>